<proteinExistence type="predicted"/>
<comment type="caution">
    <text evidence="2">The sequence shown here is derived from an EMBL/GenBank/DDBJ whole genome shotgun (WGS) entry which is preliminary data.</text>
</comment>
<evidence type="ECO:0000256" key="1">
    <source>
        <dbReference type="SAM" id="MobiDB-lite"/>
    </source>
</evidence>
<accession>A0A4Z2ELM9</accession>
<organism evidence="2 3">
    <name type="scientific">Liparis tanakae</name>
    <name type="common">Tanaka's snailfish</name>
    <dbReference type="NCBI Taxonomy" id="230148"/>
    <lineage>
        <taxon>Eukaryota</taxon>
        <taxon>Metazoa</taxon>
        <taxon>Chordata</taxon>
        <taxon>Craniata</taxon>
        <taxon>Vertebrata</taxon>
        <taxon>Euteleostomi</taxon>
        <taxon>Actinopterygii</taxon>
        <taxon>Neopterygii</taxon>
        <taxon>Teleostei</taxon>
        <taxon>Neoteleostei</taxon>
        <taxon>Acanthomorphata</taxon>
        <taxon>Eupercaria</taxon>
        <taxon>Perciformes</taxon>
        <taxon>Cottioidei</taxon>
        <taxon>Cottales</taxon>
        <taxon>Liparidae</taxon>
        <taxon>Liparis</taxon>
    </lineage>
</organism>
<feature type="compositionally biased region" description="Basic and acidic residues" evidence="1">
    <location>
        <begin position="41"/>
        <end position="54"/>
    </location>
</feature>
<reference evidence="2 3" key="1">
    <citation type="submission" date="2019-03" db="EMBL/GenBank/DDBJ databases">
        <title>First draft genome of Liparis tanakae, snailfish: a comprehensive survey of snailfish specific genes.</title>
        <authorList>
            <person name="Kim W."/>
            <person name="Song I."/>
            <person name="Jeong J.-H."/>
            <person name="Kim D."/>
            <person name="Kim S."/>
            <person name="Ryu S."/>
            <person name="Song J.Y."/>
            <person name="Lee S.K."/>
        </authorList>
    </citation>
    <scope>NUCLEOTIDE SEQUENCE [LARGE SCALE GENOMIC DNA]</scope>
    <source>
        <tissue evidence="2">Muscle</tissue>
    </source>
</reference>
<evidence type="ECO:0000313" key="3">
    <source>
        <dbReference type="Proteomes" id="UP000314294"/>
    </source>
</evidence>
<gene>
    <name evidence="2" type="ORF">EYF80_060097</name>
</gene>
<keyword evidence="3" id="KW-1185">Reference proteome</keyword>
<dbReference type="Proteomes" id="UP000314294">
    <property type="component" value="Unassembled WGS sequence"/>
</dbReference>
<protein>
    <submittedName>
        <fullName evidence="2">Uncharacterized protein</fullName>
    </submittedName>
</protein>
<evidence type="ECO:0000313" key="2">
    <source>
        <dbReference type="EMBL" id="TNN29753.1"/>
    </source>
</evidence>
<dbReference type="AlphaFoldDB" id="A0A4Z2ELM9"/>
<feature type="compositionally biased region" description="Low complexity" evidence="1">
    <location>
        <begin position="17"/>
        <end position="34"/>
    </location>
</feature>
<feature type="region of interest" description="Disordered" evidence="1">
    <location>
        <begin position="1"/>
        <end position="54"/>
    </location>
</feature>
<name>A0A4Z2ELM9_9TELE</name>
<dbReference type="EMBL" id="SRLO01005253">
    <property type="protein sequence ID" value="TNN29753.1"/>
    <property type="molecule type" value="Genomic_DNA"/>
</dbReference>
<sequence length="148" mass="16566">MVLPRCSDGLSSEMRDAVTSSSDSASTEESSGHSGKVRRSLLLDKESGDEGRRALEHRQLVTASKRVYGAILKRLHTKTPTVPKRTGHMGPFGVRLRGVWALLPRGHHHRLLLAHQREGVRHAPLVFALSDLEEEEEERDEKNMSSRI</sequence>